<proteinExistence type="predicted"/>
<dbReference type="Proteomes" id="UP000762676">
    <property type="component" value="Unassembled WGS sequence"/>
</dbReference>
<evidence type="ECO:0000256" key="1">
    <source>
        <dbReference type="SAM" id="MobiDB-lite"/>
    </source>
</evidence>
<evidence type="ECO:0000313" key="3">
    <source>
        <dbReference type="Proteomes" id="UP000762676"/>
    </source>
</evidence>
<protein>
    <recommendedName>
        <fullName evidence="4">Secreted protein</fullName>
    </recommendedName>
</protein>
<dbReference type="EMBL" id="BMAT01000371">
    <property type="protein sequence ID" value="GFR65182.1"/>
    <property type="molecule type" value="Genomic_DNA"/>
</dbReference>
<keyword evidence="3" id="KW-1185">Reference proteome</keyword>
<name>A0AAV4EVK4_9GAST</name>
<organism evidence="2 3">
    <name type="scientific">Elysia marginata</name>
    <dbReference type="NCBI Taxonomy" id="1093978"/>
    <lineage>
        <taxon>Eukaryota</taxon>
        <taxon>Metazoa</taxon>
        <taxon>Spiralia</taxon>
        <taxon>Lophotrochozoa</taxon>
        <taxon>Mollusca</taxon>
        <taxon>Gastropoda</taxon>
        <taxon>Heterobranchia</taxon>
        <taxon>Euthyneura</taxon>
        <taxon>Panpulmonata</taxon>
        <taxon>Sacoglossa</taxon>
        <taxon>Placobranchoidea</taxon>
        <taxon>Plakobranchidae</taxon>
        <taxon>Elysia</taxon>
    </lineage>
</organism>
<dbReference type="AlphaFoldDB" id="A0AAV4EVK4"/>
<accession>A0AAV4EVK4</accession>
<gene>
    <name evidence="2" type="ORF">ElyMa_000198900</name>
</gene>
<reference evidence="2 3" key="1">
    <citation type="journal article" date="2021" name="Elife">
        <title>Chloroplast acquisition without the gene transfer in kleptoplastic sea slugs, Plakobranchus ocellatus.</title>
        <authorList>
            <person name="Maeda T."/>
            <person name="Takahashi S."/>
            <person name="Yoshida T."/>
            <person name="Shimamura S."/>
            <person name="Takaki Y."/>
            <person name="Nagai Y."/>
            <person name="Toyoda A."/>
            <person name="Suzuki Y."/>
            <person name="Arimoto A."/>
            <person name="Ishii H."/>
            <person name="Satoh N."/>
            <person name="Nishiyama T."/>
            <person name="Hasebe M."/>
            <person name="Maruyama T."/>
            <person name="Minagawa J."/>
            <person name="Obokata J."/>
            <person name="Shigenobu S."/>
        </authorList>
    </citation>
    <scope>NUCLEOTIDE SEQUENCE [LARGE SCALE GENOMIC DNA]</scope>
</reference>
<sequence length="114" mass="12672">MFLVVYPYVFLILNLHSGRPTRHRAQQGDADHQPHGCCARATPERKTQAPIGPADWTVWAILSSRLRLGEQGQSGMLMGARKSARRLTHLSHQDSCPAAHGSHLTANRVPNSWE</sequence>
<feature type="compositionally biased region" description="Polar residues" evidence="1">
    <location>
        <begin position="104"/>
        <end position="114"/>
    </location>
</feature>
<evidence type="ECO:0008006" key="4">
    <source>
        <dbReference type="Google" id="ProtNLM"/>
    </source>
</evidence>
<comment type="caution">
    <text evidence="2">The sequence shown here is derived from an EMBL/GenBank/DDBJ whole genome shotgun (WGS) entry which is preliminary data.</text>
</comment>
<evidence type="ECO:0000313" key="2">
    <source>
        <dbReference type="EMBL" id="GFR65182.1"/>
    </source>
</evidence>
<feature type="region of interest" description="Disordered" evidence="1">
    <location>
        <begin position="77"/>
        <end position="114"/>
    </location>
</feature>